<evidence type="ECO:0000259" key="11">
    <source>
        <dbReference type="PROSITE" id="PS50835"/>
    </source>
</evidence>
<feature type="domain" description="Fibronectin type-III" evidence="12">
    <location>
        <begin position="136"/>
        <end position="198"/>
    </location>
</feature>
<protein>
    <recommendedName>
        <fullName evidence="14">Ig-like domain-containing protein</fullName>
    </recommendedName>
</protein>
<dbReference type="PANTHER" id="PTHR46608">
    <property type="entry name" value="T-CELL IMMUNOGLOBULIN AND MUCIN DOMAIN-CONTAINING PROTEIN 4"/>
    <property type="match status" value="1"/>
</dbReference>
<dbReference type="InterPro" id="IPR036116">
    <property type="entry name" value="FN3_sf"/>
</dbReference>
<dbReference type="GO" id="GO:0043277">
    <property type="term" value="P:apoptotic cell clearance"/>
    <property type="evidence" value="ECO:0007669"/>
    <property type="project" value="TreeGrafter"/>
</dbReference>
<dbReference type="InterPro" id="IPR003961">
    <property type="entry name" value="FN3_dom"/>
</dbReference>
<dbReference type="Pfam" id="PF07686">
    <property type="entry name" value="V-set"/>
    <property type="match status" value="1"/>
</dbReference>
<dbReference type="SUPFAM" id="SSF48726">
    <property type="entry name" value="Immunoglobulin"/>
    <property type="match status" value="1"/>
</dbReference>
<keyword evidence="7" id="KW-0325">Glycoprotein</keyword>
<proteinExistence type="inferred from homology"/>
<name>A0A3B4ESV2_9CICH</name>
<dbReference type="GO" id="GO:0001786">
    <property type="term" value="F:phosphatidylserine binding"/>
    <property type="evidence" value="ECO:0007669"/>
    <property type="project" value="TreeGrafter"/>
</dbReference>
<dbReference type="PANTHER" id="PTHR46608:SF3">
    <property type="entry name" value="T-CELL IMMUNOGLOBULIN AND MUCIN DOMAIN-CONTAINING PROTEIN 4"/>
    <property type="match status" value="1"/>
</dbReference>
<dbReference type="InterPro" id="IPR013783">
    <property type="entry name" value="Ig-like_fold"/>
</dbReference>
<evidence type="ECO:0000256" key="8">
    <source>
        <dbReference type="ARBA" id="ARBA00023319"/>
    </source>
</evidence>
<dbReference type="InterPro" id="IPR003599">
    <property type="entry name" value="Ig_sub"/>
</dbReference>
<dbReference type="STRING" id="303518.ENSPNYP00000000379"/>
<evidence type="ECO:0000256" key="10">
    <source>
        <dbReference type="SAM" id="SignalP"/>
    </source>
</evidence>
<dbReference type="PROSITE" id="PS50853">
    <property type="entry name" value="FN3"/>
    <property type="match status" value="1"/>
</dbReference>
<evidence type="ECO:0000256" key="4">
    <source>
        <dbReference type="ARBA" id="ARBA00022989"/>
    </source>
</evidence>
<comment type="similarity">
    <text evidence="9">Belongs to the immunoglobulin superfamily. TIM family.</text>
</comment>
<dbReference type="InterPro" id="IPR036179">
    <property type="entry name" value="Ig-like_dom_sf"/>
</dbReference>
<dbReference type="Ensembl" id="ENSPNYT00000000388.1">
    <property type="protein sequence ID" value="ENSPNYP00000000379.1"/>
    <property type="gene ID" value="ENSPNYG00000000295.1"/>
</dbReference>
<feature type="domain" description="Ig-like" evidence="11">
    <location>
        <begin position="34"/>
        <end position="133"/>
    </location>
</feature>
<evidence type="ECO:0000313" key="13">
    <source>
        <dbReference type="Ensembl" id="ENSPNYP00000000379.1"/>
    </source>
</evidence>
<dbReference type="GO" id="GO:0016020">
    <property type="term" value="C:membrane"/>
    <property type="evidence" value="ECO:0007669"/>
    <property type="project" value="UniProtKB-SubCell"/>
</dbReference>
<evidence type="ECO:0000256" key="2">
    <source>
        <dbReference type="ARBA" id="ARBA00022692"/>
    </source>
</evidence>
<dbReference type="SUPFAM" id="SSF49265">
    <property type="entry name" value="Fibronectin type III"/>
    <property type="match status" value="1"/>
</dbReference>
<feature type="signal peptide" evidence="10">
    <location>
        <begin position="1"/>
        <end position="26"/>
    </location>
</feature>
<sequence>MIILASKHLAVYCNLLFCFLAGFVSAETVTVTVGTDAILKCSYDAKYYGRLSACWGKGTIPNSGCANEVLKTDGTSVISRLSERYLLMGNLGQGDVSLTIRHAEEQDSGVYGCRVEIPGWFNDQKHHVTLKVNAVPPNPLRIEAREVKERTVTIRWSPVFDGGRPITAYRVDIKNKQSKHKKTDPVSMTDFEIFQKLF</sequence>
<dbReference type="GO" id="GO:0060097">
    <property type="term" value="P:cytoskeletal rearrangement involved in phagocytosis, engulfment"/>
    <property type="evidence" value="ECO:0007669"/>
    <property type="project" value="TreeGrafter"/>
</dbReference>
<accession>A0A3B4ESV2</accession>
<dbReference type="FunFam" id="2.60.40.10:FF:000774">
    <property type="entry name" value="Hepatitis A virus cellular receptor 1"/>
    <property type="match status" value="1"/>
</dbReference>
<keyword evidence="3 10" id="KW-0732">Signal</keyword>
<evidence type="ECO:0000256" key="7">
    <source>
        <dbReference type="ARBA" id="ARBA00023180"/>
    </source>
</evidence>
<keyword evidence="6" id="KW-1015">Disulfide bond</keyword>
<organism evidence="13">
    <name type="scientific">Pundamilia nyererei</name>
    <dbReference type="NCBI Taxonomy" id="303518"/>
    <lineage>
        <taxon>Eukaryota</taxon>
        <taxon>Metazoa</taxon>
        <taxon>Chordata</taxon>
        <taxon>Craniata</taxon>
        <taxon>Vertebrata</taxon>
        <taxon>Euteleostomi</taxon>
        <taxon>Actinopterygii</taxon>
        <taxon>Neopterygii</taxon>
        <taxon>Teleostei</taxon>
        <taxon>Neoteleostei</taxon>
        <taxon>Acanthomorphata</taxon>
        <taxon>Ovalentaria</taxon>
        <taxon>Cichlomorphae</taxon>
        <taxon>Cichliformes</taxon>
        <taxon>Cichlidae</taxon>
        <taxon>African cichlids</taxon>
        <taxon>Pseudocrenilabrinae</taxon>
        <taxon>Haplochromini</taxon>
        <taxon>Pundamilia</taxon>
    </lineage>
</organism>
<dbReference type="PROSITE" id="PS50835">
    <property type="entry name" value="IG_LIKE"/>
    <property type="match status" value="1"/>
</dbReference>
<reference evidence="13" key="1">
    <citation type="submission" date="2023-09" db="UniProtKB">
        <authorList>
            <consortium name="Ensembl"/>
        </authorList>
    </citation>
    <scope>IDENTIFICATION</scope>
</reference>
<keyword evidence="8" id="KW-0393">Immunoglobulin domain</keyword>
<dbReference type="InterPro" id="IPR007110">
    <property type="entry name" value="Ig-like_dom"/>
</dbReference>
<keyword evidence="4" id="KW-1133">Transmembrane helix</keyword>
<feature type="chain" id="PRO_5017266794" description="Ig-like domain-containing protein" evidence="10">
    <location>
        <begin position="27"/>
        <end position="198"/>
    </location>
</feature>
<evidence type="ECO:0000256" key="1">
    <source>
        <dbReference type="ARBA" id="ARBA00004479"/>
    </source>
</evidence>
<evidence type="ECO:0000256" key="9">
    <source>
        <dbReference type="ARBA" id="ARBA00038203"/>
    </source>
</evidence>
<evidence type="ECO:0008006" key="14">
    <source>
        <dbReference type="Google" id="ProtNLM"/>
    </source>
</evidence>
<evidence type="ECO:0000256" key="3">
    <source>
        <dbReference type="ARBA" id="ARBA00022729"/>
    </source>
</evidence>
<evidence type="ECO:0000256" key="5">
    <source>
        <dbReference type="ARBA" id="ARBA00023136"/>
    </source>
</evidence>
<dbReference type="CDD" id="cd00063">
    <property type="entry name" value="FN3"/>
    <property type="match status" value="1"/>
</dbReference>
<dbReference type="InterPro" id="IPR013106">
    <property type="entry name" value="Ig_V-set"/>
</dbReference>
<comment type="subcellular location">
    <subcellularLocation>
        <location evidence="1">Membrane</location>
        <topology evidence="1">Single-pass type I membrane protein</topology>
    </subcellularLocation>
</comment>
<evidence type="ECO:0000256" key="6">
    <source>
        <dbReference type="ARBA" id="ARBA00023157"/>
    </source>
</evidence>
<dbReference type="AlphaFoldDB" id="A0A3B4ESV2"/>
<dbReference type="SMART" id="SM00409">
    <property type="entry name" value="IG"/>
    <property type="match status" value="1"/>
</dbReference>
<keyword evidence="2" id="KW-0812">Transmembrane</keyword>
<dbReference type="Gene3D" id="2.60.40.10">
    <property type="entry name" value="Immunoglobulins"/>
    <property type="match status" value="2"/>
</dbReference>
<dbReference type="GeneTree" id="ENSGT00940000161609"/>
<keyword evidence="5" id="KW-0472">Membrane</keyword>
<evidence type="ECO:0000259" key="12">
    <source>
        <dbReference type="PROSITE" id="PS50853"/>
    </source>
</evidence>